<dbReference type="InterPro" id="IPR040677">
    <property type="entry name" value="LPD7"/>
</dbReference>
<dbReference type="EMBL" id="CP150850">
    <property type="protein sequence ID" value="WZW56626.1"/>
    <property type="molecule type" value="Genomic_DNA"/>
</dbReference>
<evidence type="ECO:0000259" key="2">
    <source>
        <dbReference type="Pfam" id="PF18821"/>
    </source>
</evidence>
<accession>A0ABZ3BN05</accession>
<keyword evidence="4" id="KW-1185">Reference proteome</keyword>
<reference evidence="3 4" key="1">
    <citation type="submission" date="2024-04" db="EMBL/GenBank/DDBJ databases">
        <title>Biological Control Activity of Plant Growth Promoting Rhizobacteria Burkholderia pyrrocinia BX1 against Tobacco black shank Introduction Tobacco black shank (TBS) caused by the oomycete Phytophthora. nicotianae (P. nicotianae) has become a destructive soil.</title>
        <authorList>
            <person name="Liu X."/>
            <person name="Shu C."/>
        </authorList>
    </citation>
    <scope>NUCLEOTIDE SEQUENCE [LARGE SCALE GENOMIC DNA]</scope>
    <source>
        <strain evidence="3 4">BX1</strain>
    </source>
</reference>
<feature type="region of interest" description="Disordered" evidence="1">
    <location>
        <begin position="77"/>
        <end position="97"/>
    </location>
</feature>
<sequence length="97" mass="11223">MAVLIDDGTTLWLLQIDQDVIRMALRLAQEKFGRTLSLSGPLKFQLDAARVAAQVRLNIEFDDPALNRVMHDRRLEKMHANDPPPFHTIKRRLQNYS</sequence>
<feature type="domain" description="Large polyvalent protein-associated" evidence="2">
    <location>
        <begin position="3"/>
        <end position="72"/>
    </location>
</feature>
<protein>
    <submittedName>
        <fullName evidence="3">LPD7 domain-containing protein</fullName>
    </submittedName>
</protein>
<evidence type="ECO:0000256" key="1">
    <source>
        <dbReference type="SAM" id="MobiDB-lite"/>
    </source>
</evidence>
<name>A0ABZ3BN05_BURPY</name>
<dbReference type="Pfam" id="PF18821">
    <property type="entry name" value="LPD7"/>
    <property type="match status" value="1"/>
</dbReference>
<dbReference type="Proteomes" id="UP001484179">
    <property type="component" value="Chromosome 2"/>
</dbReference>
<organism evidence="3 4">
    <name type="scientific">Burkholderia pyrrocinia</name>
    <name type="common">Pseudomonas pyrrocinia</name>
    <dbReference type="NCBI Taxonomy" id="60550"/>
    <lineage>
        <taxon>Bacteria</taxon>
        <taxon>Pseudomonadati</taxon>
        <taxon>Pseudomonadota</taxon>
        <taxon>Betaproteobacteria</taxon>
        <taxon>Burkholderiales</taxon>
        <taxon>Burkholderiaceae</taxon>
        <taxon>Burkholderia</taxon>
        <taxon>Burkholderia cepacia complex</taxon>
    </lineage>
</organism>
<gene>
    <name evidence="3" type="ORF">WN985_29310</name>
</gene>
<feature type="compositionally biased region" description="Basic residues" evidence="1">
    <location>
        <begin position="88"/>
        <end position="97"/>
    </location>
</feature>
<dbReference type="RefSeq" id="WP_342310485.1">
    <property type="nucleotide sequence ID" value="NZ_CP150850.1"/>
</dbReference>
<proteinExistence type="predicted"/>
<evidence type="ECO:0000313" key="3">
    <source>
        <dbReference type="EMBL" id="WZW56626.1"/>
    </source>
</evidence>
<evidence type="ECO:0000313" key="4">
    <source>
        <dbReference type="Proteomes" id="UP001484179"/>
    </source>
</evidence>